<accession>C8VNN4</accession>
<feature type="domain" description="DUF6590" evidence="1">
    <location>
        <begin position="526"/>
        <end position="653"/>
    </location>
</feature>
<feature type="domain" description="Oxidoreductase acuF-like C2H2 type zinc-finger" evidence="2">
    <location>
        <begin position="281"/>
        <end position="309"/>
    </location>
</feature>
<dbReference type="Proteomes" id="UP000000560">
    <property type="component" value="Chromosome VII"/>
</dbReference>
<dbReference type="VEuPathDB" id="FungiDB:AN2377"/>
<protein>
    <recommendedName>
        <fullName evidence="5">C2H2-type domain-containing protein</fullName>
    </recommendedName>
</protein>
<reference evidence="4" key="2">
    <citation type="journal article" date="2009" name="Fungal Genet. Biol.">
        <title>The 2008 update of the Aspergillus nidulans genome annotation: a community effort.</title>
        <authorList>
            <person name="Wortman J.R."/>
            <person name="Gilsenan J.M."/>
            <person name="Joardar V."/>
            <person name="Deegan J."/>
            <person name="Clutterbuck J."/>
            <person name="Andersen M.R."/>
            <person name="Archer D."/>
            <person name="Bencina M."/>
            <person name="Braus G."/>
            <person name="Coutinho P."/>
            <person name="von Dohren H."/>
            <person name="Doonan J."/>
            <person name="Driessen A.J."/>
            <person name="Durek P."/>
            <person name="Espeso E."/>
            <person name="Fekete E."/>
            <person name="Flipphi M."/>
            <person name="Estrada C.G."/>
            <person name="Geysens S."/>
            <person name="Goldman G."/>
            <person name="de Groot P.W."/>
            <person name="Hansen K."/>
            <person name="Harris S.D."/>
            <person name="Heinekamp T."/>
            <person name="Helmstaedt K."/>
            <person name="Henrissat B."/>
            <person name="Hofmann G."/>
            <person name="Homan T."/>
            <person name="Horio T."/>
            <person name="Horiuchi H."/>
            <person name="James S."/>
            <person name="Jones M."/>
            <person name="Karaffa L."/>
            <person name="Karanyi Z."/>
            <person name="Kato M."/>
            <person name="Keller N."/>
            <person name="Kelly D.E."/>
            <person name="Kiel J.A."/>
            <person name="Kim J.M."/>
            <person name="van der Klei I.J."/>
            <person name="Klis F.M."/>
            <person name="Kovalchuk A."/>
            <person name="Krasevec N."/>
            <person name="Kubicek C.P."/>
            <person name="Liu B."/>
            <person name="Maccabe A."/>
            <person name="Meyer V."/>
            <person name="Mirabito P."/>
            <person name="Miskei M."/>
            <person name="Mos M."/>
            <person name="Mullins J."/>
            <person name="Nelson D.R."/>
            <person name="Nielsen J."/>
            <person name="Oakley B.R."/>
            <person name="Osmani S.A."/>
            <person name="Pakula T."/>
            <person name="Paszewski A."/>
            <person name="Paulsen I."/>
            <person name="Pilsyk S."/>
            <person name="Pocsi I."/>
            <person name="Punt P.J."/>
            <person name="Ram A.F."/>
            <person name="Ren Q."/>
            <person name="Robellet X."/>
            <person name="Robson G."/>
            <person name="Seiboth B."/>
            <person name="van Solingen P."/>
            <person name="Specht T."/>
            <person name="Sun J."/>
            <person name="Taheri-Talesh N."/>
            <person name="Takeshita N."/>
            <person name="Ussery D."/>
            <person name="vanKuyk P.A."/>
            <person name="Visser H."/>
            <person name="van de Vondervoort P.J."/>
            <person name="de Vries R.P."/>
            <person name="Walton J."/>
            <person name="Xiang X."/>
            <person name="Xiong Y."/>
            <person name="Zeng A.P."/>
            <person name="Brandt B.W."/>
            <person name="Cornell M.J."/>
            <person name="van den Hondel C.A."/>
            <person name="Visser J."/>
            <person name="Oliver S.G."/>
            <person name="Turner G."/>
        </authorList>
    </citation>
    <scope>GENOME REANNOTATION</scope>
    <source>
        <strain evidence="4">FGSC A4 / ATCC 38163 / CBS 112.46 / NRRL 194 / M139</strain>
    </source>
</reference>
<name>Q5BAQ3_EMENI</name>
<dbReference type="Pfam" id="PF26082">
    <property type="entry name" value="zf-C2H2_AcuF"/>
    <property type="match status" value="1"/>
</dbReference>
<dbReference type="Pfam" id="PF20233">
    <property type="entry name" value="DUF6590"/>
    <property type="match status" value="1"/>
</dbReference>
<dbReference type="AlphaFoldDB" id="Q5BAQ3"/>
<dbReference type="OrthoDB" id="6133115at2759"/>
<dbReference type="OMA" id="CNIAITI"/>
<dbReference type="GeneID" id="2875558"/>
<evidence type="ECO:0000313" key="4">
    <source>
        <dbReference type="Proteomes" id="UP000000560"/>
    </source>
</evidence>
<dbReference type="PANTHER" id="PTHR35391">
    <property type="entry name" value="C2H2-TYPE DOMAIN-CONTAINING PROTEIN-RELATED"/>
    <property type="match status" value="1"/>
</dbReference>
<accession>Q5BAQ3</accession>
<evidence type="ECO:0000259" key="1">
    <source>
        <dbReference type="Pfam" id="PF20233"/>
    </source>
</evidence>
<reference evidence="4" key="1">
    <citation type="journal article" date="2005" name="Nature">
        <title>Sequencing of Aspergillus nidulans and comparative analysis with A. fumigatus and A. oryzae.</title>
        <authorList>
            <person name="Galagan J.E."/>
            <person name="Calvo S.E."/>
            <person name="Cuomo C."/>
            <person name="Ma L.J."/>
            <person name="Wortman J.R."/>
            <person name="Batzoglou S."/>
            <person name="Lee S.I."/>
            <person name="Basturkmen M."/>
            <person name="Spevak C.C."/>
            <person name="Clutterbuck J."/>
            <person name="Kapitonov V."/>
            <person name="Jurka J."/>
            <person name="Scazzocchio C."/>
            <person name="Farman M."/>
            <person name="Butler J."/>
            <person name="Purcell S."/>
            <person name="Harris S."/>
            <person name="Braus G.H."/>
            <person name="Draht O."/>
            <person name="Busch S."/>
            <person name="D'Enfert C."/>
            <person name="Bouchier C."/>
            <person name="Goldman G.H."/>
            <person name="Bell-Pedersen D."/>
            <person name="Griffiths-Jones S."/>
            <person name="Doonan J.H."/>
            <person name="Yu J."/>
            <person name="Vienken K."/>
            <person name="Pain A."/>
            <person name="Freitag M."/>
            <person name="Selker E.U."/>
            <person name="Archer D.B."/>
            <person name="Penalva M.A."/>
            <person name="Oakley B.R."/>
            <person name="Momany M."/>
            <person name="Tanaka T."/>
            <person name="Kumagai T."/>
            <person name="Asai K."/>
            <person name="Machida M."/>
            <person name="Nierman W.C."/>
            <person name="Denning D.W."/>
            <person name="Caddick M."/>
            <person name="Hynes M."/>
            <person name="Paoletti M."/>
            <person name="Fischer R."/>
            <person name="Miller B."/>
            <person name="Dyer P."/>
            <person name="Sachs M.S."/>
            <person name="Osmani S.A."/>
            <person name="Birren B.W."/>
        </authorList>
    </citation>
    <scope>NUCLEOTIDE SEQUENCE [LARGE SCALE GENOMIC DNA]</scope>
    <source>
        <strain evidence="4">FGSC A4 / ATCC 38163 / CBS 112.46 / NRRL 194 / M139</strain>
    </source>
</reference>
<evidence type="ECO:0008006" key="5">
    <source>
        <dbReference type="Google" id="ProtNLM"/>
    </source>
</evidence>
<dbReference type="RefSeq" id="XP_659981.1">
    <property type="nucleotide sequence ID" value="XM_654889.1"/>
</dbReference>
<gene>
    <name evidence="3" type="ORF">ANIA_02377</name>
</gene>
<dbReference type="KEGG" id="ani:ANIA_02377"/>
<dbReference type="eggNOG" id="ENOG502SINU">
    <property type="taxonomic scope" value="Eukaryota"/>
</dbReference>
<dbReference type="InterPro" id="IPR046497">
    <property type="entry name" value="DUF6590"/>
</dbReference>
<dbReference type="PANTHER" id="PTHR35391:SF5">
    <property type="entry name" value="DUF6590 DOMAIN-CONTAINING PROTEIN"/>
    <property type="match status" value="1"/>
</dbReference>
<proteinExistence type="predicted"/>
<evidence type="ECO:0000259" key="2">
    <source>
        <dbReference type="Pfam" id="PF26082"/>
    </source>
</evidence>
<dbReference type="EMBL" id="BN001307">
    <property type="protein sequence ID" value="CBF86722.1"/>
    <property type="molecule type" value="Genomic_DNA"/>
</dbReference>
<keyword evidence="4" id="KW-1185">Reference proteome</keyword>
<organism evidence="3 4">
    <name type="scientific">Emericella nidulans (strain FGSC A4 / ATCC 38163 / CBS 112.46 / NRRL 194 / M139)</name>
    <name type="common">Aspergillus nidulans</name>
    <dbReference type="NCBI Taxonomy" id="227321"/>
    <lineage>
        <taxon>Eukaryota</taxon>
        <taxon>Fungi</taxon>
        <taxon>Dikarya</taxon>
        <taxon>Ascomycota</taxon>
        <taxon>Pezizomycotina</taxon>
        <taxon>Eurotiomycetes</taxon>
        <taxon>Eurotiomycetidae</taxon>
        <taxon>Eurotiales</taxon>
        <taxon>Aspergillaceae</taxon>
        <taxon>Aspergillus</taxon>
        <taxon>Aspergillus subgen. Nidulantes</taxon>
    </lineage>
</organism>
<dbReference type="InterPro" id="IPR058925">
    <property type="entry name" value="zf-C2H2_AcuF"/>
</dbReference>
<sequence length="685" mass="77399">MNTNHLRRFLNEAQRFDIWASNLGVFHDGHSSLDYRFRDSSPLFEYTSNLLYDLSEALSAFALQVAPGPHSQEAIVDDFDDLTLSDDESEDFSSYQEGSLPDQYLTNISTTVNRLYALSFRVRNPKMRTGLSKALSYKEVDSETGVDLMEAYMERDSRRLEELFRTWRVGDEAGPQFMVERLARANMNRRKQFRYWERRKIKYQYYHNVATGCRWLRELETTSIQRNTRPSEPSTATSPNTSVILETESTVSTDTFVVTSGGTFDPLELPAPPVVDADSPEFECPYCFTICAEETARPHAWRRHILRDLRPYICTFKNCKDADQQYDTFTDWASHESSSHGIQPTATRTCPICTRADSTAHHIASHLRHIACFVFSGNTKATNTDQDAAGHSNSANIGSIDWDSGSEDSDFDDEWAAHTKTIHLDLTACGFGVTRIQLRPEDVVETTVFKYTDPNGHPIPLDYDSLYNDIIVHVDFVRDATISGTPATVDMLGVWIPCEPSITQCSHLEPQDNRARDDPVPPQPAIFAILWHESPSYGSAARSSVLERGPQYIGRFGEPIYSTIRRMVVFRKIEQVSWCFAITTYGGRGLKKSGLNPSQHVVLYERGTTPIIRTDEPPMTMGPLPVVLAAETGRLDSMSRLNFGKIYTVEHNACSSPDILFFWGAEQRNIVAGLCNPQTLKFTLS</sequence>
<evidence type="ECO:0000313" key="3">
    <source>
        <dbReference type="EMBL" id="CBF86722.1"/>
    </source>
</evidence>
<dbReference type="InParanoid" id="Q5BAQ3"/>
<dbReference type="HOGENOM" id="CLU_359857_0_0_1"/>